<dbReference type="PANTHER" id="PTHR43156:SF9">
    <property type="entry name" value="HAMP DOMAIN-CONTAINING PROTEIN"/>
    <property type="match status" value="1"/>
</dbReference>
<dbReference type="AlphaFoldDB" id="A0A1G9JPT6"/>
<evidence type="ECO:0000256" key="2">
    <source>
        <dbReference type="SAM" id="Phobius"/>
    </source>
</evidence>
<dbReference type="PANTHER" id="PTHR43156">
    <property type="entry name" value="STAGE II SPORULATION PROTEIN E-RELATED"/>
    <property type="match status" value="1"/>
</dbReference>
<organism evidence="4 5">
    <name type="scientific">Franzmannia pantelleriensis</name>
    <dbReference type="NCBI Taxonomy" id="48727"/>
    <lineage>
        <taxon>Bacteria</taxon>
        <taxon>Pseudomonadati</taxon>
        <taxon>Pseudomonadota</taxon>
        <taxon>Gammaproteobacteria</taxon>
        <taxon>Oceanospirillales</taxon>
        <taxon>Halomonadaceae</taxon>
        <taxon>Franzmannia</taxon>
    </lineage>
</organism>
<dbReference type="Gene3D" id="6.10.340.10">
    <property type="match status" value="1"/>
</dbReference>
<name>A0A1G9JPT6_9GAMM</name>
<dbReference type="STRING" id="48727.SAMN05192555_10497"/>
<dbReference type="GO" id="GO:0016020">
    <property type="term" value="C:membrane"/>
    <property type="evidence" value="ECO:0007669"/>
    <property type="project" value="InterPro"/>
</dbReference>
<keyword evidence="1" id="KW-0378">Hydrolase</keyword>
<keyword evidence="5" id="KW-1185">Reference proteome</keyword>
<reference evidence="5" key="1">
    <citation type="submission" date="2016-10" db="EMBL/GenBank/DDBJ databases">
        <authorList>
            <person name="Varghese N."/>
            <person name="Submissions S."/>
        </authorList>
    </citation>
    <scope>NUCLEOTIDE SEQUENCE [LARGE SCALE GENOMIC DNA]</scope>
    <source>
        <strain evidence="5">AAP</strain>
    </source>
</reference>
<feature type="transmembrane region" description="Helical" evidence="2">
    <location>
        <begin position="323"/>
        <end position="346"/>
    </location>
</feature>
<dbReference type="Pfam" id="PF00672">
    <property type="entry name" value="HAMP"/>
    <property type="match status" value="1"/>
</dbReference>
<dbReference type="Pfam" id="PF07228">
    <property type="entry name" value="SpoIIE"/>
    <property type="match status" value="1"/>
</dbReference>
<evidence type="ECO:0000259" key="3">
    <source>
        <dbReference type="PROSITE" id="PS50885"/>
    </source>
</evidence>
<keyword evidence="2" id="KW-0472">Membrane</keyword>
<dbReference type="SMART" id="SM00331">
    <property type="entry name" value="PP2C_SIG"/>
    <property type="match status" value="1"/>
</dbReference>
<dbReference type="InterPro" id="IPR036457">
    <property type="entry name" value="PPM-type-like_dom_sf"/>
</dbReference>
<dbReference type="InterPro" id="IPR052016">
    <property type="entry name" value="Bact_Sigma-Reg"/>
</dbReference>
<dbReference type="EMBL" id="FNGH01000004">
    <property type="protein sequence ID" value="SDL39013.1"/>
    <property type="molecule type" value="Genomic_DNA"/>
</dbReference>
<dbReference type="NCBIfam" id="NF038263">
    <property type="entry name" value="prot_phos_SiaA"/>
    <property type="match status" value="1"/>
</dbReference>
<proteinExistence type="predicted"/>
<protein>
    <submittedName>
        <fullName evidence="4">Serine phosphatase RsbU, regulator of sigma subunit</fullName>
    </submittedName>
</protein>
<evidence type="ECO:0000256" key="1">
    <source>
        <dbReference type="ARBA" id="ARBA00022801"/>
    </source>
</evidence>
<dbReference type="Gene3D" id="3.30.450.20">
    <property type="entry name" value="PAS domain"/>
    <property type="match status" value="1"/>
</dbReference>
<dbReference type="InterPro" id="IPR003660">
    <property type="entry name" value="HAMP_dom"/>
</dbReference>
<sequence length="690" mass="76478">MSSSIREVNVMAANLGLRGKSVLALLVACLLALIPASLIGWKAVDEVRRHFATAYAEQYTLLQMQRITAPVSRELALSRRFANSVVTREWLRQPEDPERRERFFAEAEGFRQQFGSNAYFIIDHATHDYYFADQRDAEPSPRYRLDAGESQDAWYFAAMASTSTYNIDVSHDRKLDRSMLWVNVKVRDNGELLGLAGGALDLENYLSRVIRTGAPGLTSMIVDPRGILQAHPDQSRLALGSNSHPFEADSQQHIQSLVDNAQQREALRQAMQAVVRRPGDIRGLEVEIDGEHRLLSVGYVPELQWLLVTTLDMQAAPLFEGRWFWPLLGALLLTLAILTGAFAYAAHRLILSPLKRLTLSAQAITHGDYSLPLPAERHDEIGELSQAFSHMARQVEDHTRNLASQVRERTHELETAHTAMAVAHKQLGDSIQYASIIQRAILPDAQLRQHLGADHAILWKPRDTVGGDFYVFRATPSGYLIGVIDCAGHGVPGALMTMLARAIIDNAIAHEGADDPAAILNEIDHQSRQLLPEAQLPSSIATNMDIGLAWVEPNAGRLTYAGAKLDLYASDGHHVDCIKGSKRALGHRRPIRYSNRHVPIHPGWSYYLCSDGFLDQAGGEHGFGFGNRRFERLLTTLAAEALDDQIKAFGSALDDYRGDHPQRDDITLLIFCVTSAGDEPPSSPLSPSQT</sequence>
<accession>A0A1G9JPT6</accession>
<dbReference type="SUPFAM" id="SSF158472">
    <property type="entry name" value="HAMP domain-like"/>
    <property type="match status" value="1"/>
</dbReference>
<evidence type="ECO:0000313" key="5">
    <source>
        <dbReference type="Proteomes" id="UP000199107"/>
    </source>
</evidence>
<dbReference type="InterPro" id="IPR001932">
    <property type="entry name" value="PPM-type_phosphatase-like_dom"/>
</dbReference>
<dbReference type="Gene3D" id="3.60.40.10">
    <property type="entry name" value="PPM-type phosphatase domain"/>
    <property type="match status" value="1"/>
</dbReference>
<evidence type="ECO:0000313" key="4">
    <source>
        <dbReference type="EMBL" id="SDL39013.1"/>
    </source>
</evidence>
<dbReference type="GO" id="GO:0016791">
    <property type="term" value="F:phosphatase activity"/>
    <property type="evidence" value="ECO:0007669"/>
    <property type="project" value="TreeGrafter"/>
</dbReference>
<dbReference type="SMART" id="SM00304">
    <property type="entry name" value="HAMP"/>
    <property type="match status" value="1"/>
</dbReference>
<feature type="domain" description="HAMP" evidence="3">
    <location>
        <begin position="348"/>
        <end position="400"/>
    </location>
</feature>
<dbReference type="PROSITE" id="PS50885">
    <property type="entry name" value="HAMP"/>
    <property type="match status" value="1"/>
</dbReference>
<dbReference type="Proteomes" id="UP000199107">
    <property type="component" value="Unassembled WGS sequence"/>
</dbReference>
<dbReference type="GO" id="GO:0007165">
    <property type="term" value="P:signal transduction"/>
    <property type="evidence" value="ECO:0007669"/>
    <property type="project" value="InterPro"/>
</dbReference>
<keyword evidence="2" id="KW-0812">Transmembrane</keyword>
<dbReference type="CDD" id="cd06225">
    <property type="entry name" value="HAMP"/>
    <property type="match status" value="1"/>
</dbReference>
<keyword evidence="2" id="KW-1133">Transmembrane helix</keyword>
<gene>
    <name evidence="4" type="ORF">SAMN05192555_10497</name>
</gene>